<reference evidence="2" key="1">
    <citation type="submission" date="2023-03" db="EMBL/GenBank/DDBJ databases">
        <title>Andean soil-derived lignocellulolytic bacterial consortium as a source of novel taxa and putative plastic-active enzymes.</title>
        <authorList>
            <person name="Diaz-Garcia L."/>
            <person name="Chuvochina M."/>
            <person name="Feuerriegel G."/>
            <person name="Bunk B."/>
            <person name="Sproer C."/>
            <person name="Streit W.R."/>
            <person name="Rodriguez L.M."/>
            <person name="Overmann J."/>
            <person name="Jimenez D.J."/>
        </authorList>
    </citation>
    <scope>NUCLEOTIDE SEQUENCE</scope>
    <source>
        <strain evidence="2">MAG 26</strain>
    </source>
</reference>
<dbReference type="InterPro" id="IPR017438">
    <property type="entry name" value="ATP-NAD_kinase_N"/>
</dbReference>
<dbReference type="KEGG" id="acob:P0Y56_10515"/>
<dbReference type="Pfam" id="PF00781">
    <property type="entry name" value="DAGK_cat"/>
    <property type="match status" value="1"/>
</dbReference>
<dbReference type="EMBL" id="CP119316">
    <property type="protein sequence ID" value="WEK45467.1"/>
    <property type="molecule type" value="Genomic_DNA"/>
</dbReference>
<dbReference type="GO" id="GO:0016301">
    <property type="term" value="F:kinase activity"/>
    <property type="evidence" value="ECO:0007669"/>
    <property type="project" value="UniProtKB-KW"/>
</dbReference>
<gene>
    <name evidence="2" type="ORF">P0Y56_10515</name>
</gene>
<dbReference type="SUPFAM" id="SSF111331">
    <property type="entry name" value="NAD kinase/diacylglycerol kinase-like"/>
    <property type="match status" value="1"/>
</dbReference>
<dbReference type="Proteomes" id="UP001218362">
    <property type="component" value="Chromosome"/>
</dbReference>
<dbReference type="InterPro" id="IPR016064">
    <property type="entry name" value="NAD/diacylglycerol_kinase_sf"/>
</dbReference>
<dbReference type="AlphaFoldDB" id="A0AAJ5X6H4"/>
<organism evidence="2 3">
    <name type="scientific">Candidatus Andeanibacterium colombiense</name>
    <dbReference type="NCBI Taxonomy" id="3121345"/>
    <lineage>
        <taxon>Bacteria</taxon>
        <taxon>Pseudomonadati</taxon>
        <taxon>Pseudomonadota</taxon>
        <taxon>Alphaproteobacteria</taxon>
        <taxon>Sphingomonadales</taxon>
        <taxon>Sphingomonadaceae</taxon>
        <taxon>Candidatus Andeanibacterium</taxon>
    </lineage>
</organism>
<protein>
    <submittedName>
        <fullName evidence="2">Diacylglycerol kinase family protein</fullName>
    </submittedName>
</protein>
<accession>A0AAJ5X6H4</accession>
<dbReference type="InterPro" id="IPR001206">
    <property type="entry name" value="Diacylglycerol_kinase_cat_dom"/>
</dbReference>
<evidence type="ECO:0000259" key="1">
    <source>
        <dbReference type="Pfam" id="PF00781"/>
    </source>
</evidence>
<feature type="domain" description="DAGKc" evidence="1">
    <location>
        <begin position="7"/>
        <end position="120"/>
    </location>
</feature>
<keyword evidence="2" id="KW-0808">Transferase</keyword>
<keyword evidence="2" id="KW-0418">Kinase</keyword>
<name>A0AAJ5X6H4_9SPHN</name>
<sequence length="281" mass="29463">MSDMRPLWLVTNKASGSNSGTSLEELRDACAAAGLRIAGTSCFPDEDLPTARELDAAGVELVAIYTGDGTVNALVTSLYGWSGAVLILPGGTMNLLYHRLHGERELAEVLAAVAAGGARRCRPDIVRCGDRGDGLSGVMAGPGTQWNDVREAIRKVDLPALAAGTAQAIGSSVASPMIACRDLGRPEGYPLVMLTPEQGGFVVDAYYAETLEEYLAHGLALLKRDFRDGPHDRLGKVAELTIENLAGDPVGLLVDGEPAEAGHSVRFALAPCEVDLLATEP</sequence>
<dbReference type="Gene3D" id="3.40.50.10330">
    <property type="entry name" value="Probable inorganic polyphosphate/atp-NAD kinase, domain 1"/>
    <property type="match status" value="1"/>
</dbReference>
<proteinExistence type="predicted"/>
<evidence type="ECO:0000313" key="3">
    <source>
        <dbReference type="Proteomes" id="UP001218362"/>
    </source>
</evidence>
<evidence type="ECO:0000313" key="2">
    <source>
        <dbReference type="EMBL" id="WEK45467.1"/>
    </source>
</evidence>